<feature type="region of interest" description="Disordered" evidence="2">
    <location>
        <begin position="199"/>
        <end position="219"/>
    </location>
</feature>
<accession>X8BHF3</accession>
<reference evidence="4" key="1">
    <citation type="submission" date="2014-01" db="EMBL/GenBank/DDBJ databases">
        <authorList>
            <person name="Brown-Elliot B."/>
            <person name="Wallace R."/>
            <person name="Lenaerts A."/>
            <person name="Ordway D."/>
            <person name="DeGroote M.A."/>
            <person name="Parker T."/>
            <person name="Sizemore C."/>
            <person name="Tallon L.J."/>
            <person name="Sadzewicz L.K."/>
            <person name="Sengamalay N."/>
            <person name="Fraser C.M."/>
            <person name="Hine E."/>
            <person name="Shefchek K.A."/>
            <person name="Das S.P."/>
            <person name="Tettelin H."/>
        </authorList>
    </citation>
    <scope>NUCLEOTIDE SEQUENCE [LARGE SCALE GENOMIC DNA]</scope>
    <source>
        <strain evidence="4">4042</strain>
    </source>
</reference>
<dbReference type="EMBL" id="JAOB01000042">
    <property type="protein sequence ID" value="EUA42673.1"/>
    <property type="molecule type" value="Genomic_DNA"/>
</dbReference>
<dbReference type="InterPro" id="IPR059000">
    <property type="entry name" value="ATPase_P-type_domA"/>
</dbReference>
<sequence>MARSRTGHHRAAAALLSGYLLARSATRAVPPRPAPAYEWHAMSVREVRGCCRHPAGHGVAGFGGRPCRDPRRTNSQGILAICRRRTRRVVGSVDAGTGARFGGHRNAGFADRRGDGRYGADRKLDAGGSPAAAGRDSAQPPTRSTDPAARKVAIRPDGTRSYTQVIAERLRPGDLIEVRSNEVVPADARVVEDEDLEVDESSLTGESLPVQKQTDATPGADLADRRCMLYAGTHVVAGRESRW</sequence>
<feature type="region of interest" description="Disordered" evidence="2">
    <location>
        <begin position="95"/>
        <end position="149"/>
    </location>
</feature>
<dbReference type="Gene3D" id="2.70.150.10">
    <property type="entry name" value="Calcium-transporting ATPase, cytoplasmic transduction domain A"/>
    <property type="match status" value="1"/>
</dbReference>
<protein>
    <submittedName>
        <fullName evidence="4">E1-E2 ATPase family protein</fullName>
    </submittedName>
</protein>
<dbReference type="PATRIC" id="fig|1299334.3.peg.4682"/>
<evidence type="ECO:0000256" key="1">
    <source>
        <dbReference type="ARBA" id="ARBA00004141"/>
    </source>
</evidence>
<dbReference type="InterPro" id="IPR008250">
    <property type="entry name" value="ATPase_P-typ_transduc_dom_A_sf"/>
</dbReference>
<evidence type="ECO:0000259" key="3">
    <source>
        <dbReference type="Pfam" id="PF00122"/>
    </source>
</evidence>
<dbReference type="AlphaFoldDB" id="X8BHF3"/>
<comment type="caution">
    <text evidence="4">The sequence shown here is derived from an EMBL/GenBank/DDBJ whole genome shotgun (WGS) entry which is preliminary data.</text>
</comment>
<organism evidence="4">
    <name type="scientific">Mycobacterium xenopi 4042</name>
    <dbReference type="NCBI Taxonomy" id="1299334"/>
    <lineage>
        <taxon>Bacteria</taxon>
        <taxon>Bacillati</taxon>
        <taxon>Actinomycetota</taxon>
        <taxon>Actinomycetes</taxon>
        <taxon>Mycobacteriales</taxon>
        <taxon>Mycobacteriaceae</taxon>
        <taxon>Mycobacterium</taxon>
    </lineage>
</organism>
<dbReference type="Pfam" id="PF00122">
    <property type="entry name" value="E1-E2_ATPase"/>
    <property type="match status" value="1"/>
</dbReference>
<dbReference type="PANTHER" id="PTHR42861">
    <property type="entry name" value="CALCIUM-TRANSPORTING ATPASE"/>
    <property type="match status" value="1"/>
</dbReference>
<dbReference type="SUPFAM" id="SSF81653">
    <property type="entry name" value="Calcium ATPase, transduction domain A"/>
    <property type="match status" value="1"/>
</dbReference>
<proteinExistence type="predicted"/>
<comment type="subcellular location">
    <subcellularLocation>
        <location evidence="1">Membrane</location>
        <topology evidence="1">Multi-pass membrane protein</topology>
    </subcellularLocation>
</comment>
<evidence type="ECO:0000313" key="4">
    <source>
        <dbReference type="EMBL" id="EUA42673.1"/>
    </source>
</evidence>
<gene>
    <name evidence="4" type="ORF">I553_6533</name>
</gene>
<evidence type="ECO:0000256" key="2">
    <source>
        <dbReference type="SAM" id="MobiDB-lite"/>
    </source>
</evidence>
<feature type="compositionally biased region" description="Basic and acidic residues" evidence="2">
    <location>
        <begin position="110"/>
        <end position="125"/>
    </location>
</feature>
<name>X8BHF3_MYCXE</name>
<feature type="domain" description="P-type ATPase A" evidence="3">
    <location>
        <begin position="157"/>
        <end position="239"/>
    </location>
</feature>